<dbReference type="KEGG" id="buz:AYM40_29070"/>
<protein>
    <submittedName>
        <fullName evidence="1">Uncharacterized protein</fullName>
    </submittedName>
</protein>
<proteinExistence type="predicted"/>
<gene>
    <name evidence="1" type="ORF">AYM40_29070</name>
</gene>
<sequence length="67" mass="7298">MLCDSKLPVATERGSAENTCCNTFWITIDNPNVTIGDGSAARCERDEAAAFGIEGMCVHDRLLNFFV</sequence>
<dbReference type="EMBL" id="CP014579">
    <property type="protein sequence ID" value="ANB76301.1"/>
    <property type="molecule type" value="Genomic_DNA"/>
</dbReference>
<keyword evidence="2" id="KW-1185">Reference proteome</keyword>
<evidence type="ECO:0000313" key="1">
    <source>
        <dbReference type="EMBL" id="ANB76301.1"/>
    </source>
</evidence>
<reference evidence="1 2" key="1">
    <citation type="journal article" date="2016" name="Gene">
        <title>PacBio SMRT assembly of a complex multi-replicon genome reveals chlorocatechol degradative operon in a region of genome plasticity.</title>
        <authorList>
            <person name="Ricker N."/>
            <person name="Shen S.Y."/>
            <person name="Goordial J."/>
            <person name="Jin S."/>
            <person name="Fulthorpe R.R."/>
        </authorList>
    </citation>
    <scope>NUCLEOTIDE SEQUENCE [LARGE SCALE GENOMIC DNA]</scope>
    <source>
        <strain evidence="1 2">OLGA172</strain>
    </source>
</reference>
<evidence type="ECO:0000313" key="2">
    <source>
        <dbReference type="Proteomes" id="UP000076852"/>
    </source>
</evidence>
<name>A0A160FTG9_9BURK</name>
<accession>A0A160FTG9</accession>
<dbReference type="Proteomes" id="UP000076852">
    <property type="component" value="Chromosome 2"/>
</dbReference>
<dbReference type="STRING" id="1804984.AYM40_29070"/>
<organism evidence="1 2">
    <name type="scientific">Paraburkholderia phytofirmans OLGA172</name>
    <dbReference type="NCBI Taxonomy" id="1417228"/>
    <lineage>
        <taxon>Bacteria</taxon>
        <taxon>Pseudomonadati</taxon>
        <taxon>Pseudomonadota</taxon>
        <taxon>Betaproteobacteria</taxon>
        <taxon>Burkholderiales</taxon>
        <taxon>Burkholderiaceae</taxon>
        <taxon>Paraburkholderia</taxon>
    </lineage>
</organism>
<dbReference type="AlphaFoldDB" id="A0A160FTG9"/>